<dbReference type="Pfam" id="PF03033">
    <property type="entry name" value="Glyco_transf_28"/>
    <property type="match status" value="1"/>
</dbReference>
<dbReference type="Gene3D" id="3.40.50.2000">
    <property type="entry name" value="Glycogen Phosphorylase B"/>
    <property type="match status" value="2"/>
</dbReference>
<dbReference type="PANTHER" id="PTHR48050:SF13">
    <property type="entry name" value="STEROL 3-BETA-GLUCOSYLTRANSFERASE UGT80A2"/>
    <property type="match status" value="1"/>
</dbReference>
<protein>
    <submittedName>
        <fullName evidence="4">Glycosyltransferase</fullName>
    </submittedName>
</protein>
<dbReference type="Pfam" id="PF06722">
    <property type="entry name" value="EryCIII-like_C"/>
    <property type="match status" value="1"/>
</dbReference>
<dbReference type="CDD" id="cd03784">
    <property type="entry name" value="GT1_Gtf-like"/>
    <property type="match status" value="1"/>
</dbReference>
<feature type="domain" description="Glycosyltransferase family 28 N-terminal" evidence="2">
    <location>
        <begin position="3"/>
        <end position="107"/>
    </location>
</feature>
<comment type="caution">
    <text evidence="4">The sequence shown here is derived from an EMBL/GenBank/DDBJ whole genome shotgun (WGS) entry which is preliminary data.</text>
</comment>
<organism evidence="4 5">
    <name type="scientific">Kitasatospora nipponensis</name>
    <dbReference type="NCBI Taxonomy" id="258049"/>
    <lineage>
        <taxon>Bacteria</taxon>
        <taxon>Bacillati</taxon>
        <taxon>Actinomycetota</taxon>
        <taxon>Actinomycetes</taxon>
        <taxon>Kitasatosporales</taxon>
        <taxon>Streptomycetaceae</taxon>
        <taxon>Kitasatospora</taxon>
    </lineage>
</organism>
<evidence type="ECO:0000256" key="1">
    <source>
        <dbReference type="ARBA" id="ARBA00022679"/>
    </source>
</evidence>
<dbReference type="InterPro" id="IPR010610">
    <property type="entry name" value="EryCIII-like_C"/>
</dbReference>
<name>A0ABN1VVB4_9ACTN</name>
<reference evidence="4 5" key="1">
    <citation type="journal article" date="2019" name="Int. J. Syst. Evol. Microbiol.">
        <title>The Global Catalogue of Microorganisms (GCM) 10K type strain sequencing project: providing services to taxonomists for standard genome sequencing and annotation.</title>
        <authorList>
            <consortium name="The Broad Institute Genomics Platform"/>
            <consortium name="The Broad Institute Genome Sequencing Center for Infectious Disease"/>
            <person name="Wu L."/>
            <person name="Ma J."/>
        </authorList>
    </citation>
    <scope>NUCLEOTIDE SEQUENCE [LARGE SCALE GENOMIC DNA]</scope>
    <source>
        <strain evidence="4 5">JCM 13004</strain>
    </source>
</reference>
<feature type="domain" description="Erythromycin biosynthesis protein CIII-like C-terminal" evidence="3">
    <location>
        <begin position="268"/>
        <end position="375"/>
    </location>
</feature>
<evidence type="ECO:0000259" key="2">
    <source>
        <dbReference type="Pfam" id="PF03033"/>
    </source>
</evidence>
<dbReference type="Proteomes" id="UP001500037">
    <property type="component" value="Unassembled WGS sequence"/>
</dbReference>
<dbReference type="PANTHER" id="PTHR48050">
    <property type="entry name" value="STEROL 3-BETA-GLUCOSYLTRANSFERASE"/>
    <property type="match status" value="1"/>
</dbReference>
<evidence type="ECO:0000313" key="4">
    <source>
        <dbReference type="EMBL" id="GAA1222594.1"/>
    </source>
</evidence>
<dbReference type="EMBL" id="BAAALF010000010">
    <property type="protein sequence ID" value="GAA1222594.1"/>
    <property type="molecule type" value="Genomic_DNA"/>
</dbReference>
<keyword evidence="5" id="KW-1185">Reference proteome</keyword>
<sequence>MRVLLSTIGTRGDVQPVVSLATELRALGQDVRICAPPDFRDWIEGLAIPFVPIGPELRRTASPGPAAAHGRPSAERMRQLAEGTVAAQFATVPQAARDCDVIVAGGALQLAARSVAQTLGIGYVYASYCPISLPSRHHAPPPLASLGQSPEPGTADFRRLWAEDARHWDDTFGAALNAHRAAAGLEPVTDVRGHVFTDRPWLAADPVLGPWPEPADPDVVQTGAWILPDRRPLSPELTAFLAGGEPPVYVGFGSSRAPHDLARTAIAAVRALGRRVVVSRGWAELSLVDGEPDCLSIGEVNQQALFPRVAAVVHHGGAGTTTAAGRAGAPQVVLPQAYDQHYWAGRVQSLGIGSAHPPVEPTVDSLTAALRTALHPAVAARARIVAAGVRTDGAGVAVHRLLAARSRPAAP</sequence>
<dbReference type="InterPro" id="IPR050426">
    <property type="entry name" value="Glycosyltransferase_28"/>
</dbReference>
<proteinExistence type="predicted"/>
<evidence type="ECO:0000313" key="5">
    <source>
        <dbReference type="Proteomes" id="UP001500037"/>
    </source>
</evidence>
<dbReference type="InterPro" id="IPR002213">
    <property type="entry name" value="UDP_glucos_trans"/>
</dbReference>
<dbReference type="InterPro" id="IPR004276">
    <property type="entry name" value="GlycoTrans_28_N"/>
</dbReference>
<dbReference type="RefSeq" id="WP_344439815.1">
    <property type="nucleotide sequence ID" value="NZ_BAAALF010000010.1"/>
</dbReference>
<evidence type="ECO:0000259" key="3">
    <source>
        <dbReference type="Pfam" id="PF06722"/>
    </source>
</evidence>
<gene>
    <name evidence="4" type="ORF">GCM10009665_11040</name>
</gene>
<accession>A0ABN1VVB4</accession>
<dbReference type="SUPFAM" id="SSF53756">
    <property type="entry name" value="UDP-Glycosyltransferase/glycogen phosphorylase"/>
    <property type="match status" value="1"/>
</dbReference>
<keyword evidence="1" id="KW-0808">Transferase</keyword>